<accession>A0A1F5FEK1</accession>
<dbReference type="Proteomes" id="UP000176682">
    <property type="component" value="Unassembled WGS sequence"/>
</dbReference>
<sequence length="71" mass="8028">MFVHDIMTSEPTDCSRVQYRCLGPDAVSVGYLRDDFVPGTVPDGFVERLERMMITAGFRLQTKGITERGEE</sequence>
<gene>
    <name evidence="1" type="ORF">A2368_00295</name>
</gene>
<evidence type="ECO:0000313" key="2">
    <source>
        <dbReference type="Proteomes" id="UP000176682"/>
    </source>
</evidence>
<evidence type="ECO:0000313" key="1">
    <source>
        <dbReference type="EMBL" id="OGD78115.1"/>
    </source>
</evidence>
<reference evidence="1 2" key="1">
    <citation type="journal article" date="2016" name="Nat. Commun.">
        <title>Thousands of microbial genomes shed light on interconnected biogeochemical processes in an aquifer system.</title>
        <authorList>
            <person name="Anantharaman K."/>
            <person name="Brown C.T."/>
            <person name="Hug L.A."/>
            <person name="Sharon I."/>
            <person name="Castelle C.J."/>
            <person name="Probst A.J."/>
            <person name="Thomas B.C."/>
            <person name="Singh A."/>
            <person name="Wilkins M.J."/>
            <person name="Karaoz U."/>
            <person name="Brodie E.L."/>
            <person name="Williams K.H."/>
            <person name="Hubbard S.S."/>
            <person name="Banfield J.F."/>
        </authorList>
    </citation>
    <scope>NUCLEOTIDE SEQUENCE [LARGE SCALE GENOMIC DNA]</scope>
</reference>
<proteinExistence type="predicted"/>
<dbReference type="EMBL" id="MFAM01000060">
    <property type="protein sequence ID" value="OGD78115.1"/>
    <property type="molecule type" value="Genomic_DNA"/>
</dbReference>
<comment type="caution">
    <text evidence="1">The sequence shown here is derived from an EMBL/GenBank/DDBJ whole genome shotgun (WGS) entry which is preliminary data.</text>
</comment>
<organism evidence="1 2">
    <name type="scientific">Candidatus Collierbacteria bacterium RIFOXYB1_FULL_49_13</name>
    <dbReference type="NCBI Taxonomy" id="1817728"/>
    <lineage>
        <taxon>Bacteria</taxon>
        <taxon>Candidatus Collieribacteriota</taxon>
    </lineage>
</organism>
<dbReference type="AlphaFoldDB" id="A0A1F5FEK1"/>
<name>A0A1F5FEK1_9BACT</name>
<protein>
    <submittedName>
        <fullName evidence="1">Uncharacterized protein</fullName>
    </submittedName>
</protein>